<dbReference type="AlphaFoldDB" id="A0A811PXE7"/>
<organism evidence="2 3">
    <name type="scientific">Miscanthus lutarioriparius</name>
    <dbReference type="NCBI Taxonomy" id="422564"/>
    <lineage>
        <taxon>Eukaryota</taxon>
        <taxon>Viridiplantae</taxon>
        <taxon>Streptophyta</taxon>
        <taxon>Embryophyta</taxon>
        <taxon>Tracheophyta</taxon>
        <taxon>Spermatophyta</taxon>
        <taxon>Magnoliopsida</taxon>
        <taxon>Liliopsida</taxon>
        <taxon>Poales</taxon>
        <taxon>Poaceae</taxon>
        <taxon>PACMAD clade</taxon>
        <taxon>Panicoideae</taxon>
        <taxon>Andropogonodae</taxon>
        <taxon>Andropogoneae</taxon>
        <taxon>Saccharinae</taxon>
        <taxon>Miscanthus</taxon>
    </lineage>
</organism>
<keyword evidence="3" id="KW-1185">Reference proteome</keyword>
<sequence length="246" mass="28761">MNQQEKETLPINDEEAWAKKRGNIRDRYSALPIDEKQEIHAKNREYQRSHRARLKAEADASKSIASSQITAQKEKARDKNYEYQRERMDDEGNSCKRKRVMVSQEDNIDEGTREDESTCGKQMAKERYRQAMTGDQKDEVLAKKREYQHNYRAKLSAAAKSKKFASTLNMSCVRKHVYHYDSRAQKKVDQEVFNSGIWEPEDTLHGIEENDLDQQNPNEDGHNIYEDGEARMFNDKGELISNMSFL</sequence>
<feature type="region of interest" description="Disordered" evidence="1">
    <location>
        <begin position="39"/>
        <end position="79"/>
    </location>
</feature>
<feature type="compositionally biased region" description="Basic and acidic residues" evidence="1">
    <location>
        <begin position="39"/>
        <end position="60"/>
    </location>
</feature>
<dbReference type="Proteomes" id="UP000604825">
    <property type="component" value="Unassembled WGS sequence"/>
</dbReference>
<dbReference type="OrthoDB" id="721341at2759"/>
<evidence type="ECO:0000313" key="2">
    <source>
        <dbReference type="EMBL" id="CAD6251119.1"/>
    </source>
</evidence>
<accession>A0A811PXE7</accession>
<evidence type="ECO:0000313" key="3">
    <source>
        <dbReference type="Proteomes" id="UP000604825"/>
    </source>
</evidence>
<protein>
    <submittedName>
        <fullName evidence="2">Uncharacterized protein</fullName>
    </submittedName>
</protein>
<gene>
    <name evidence="2" type="ORF">NCGR_LOCUS34884</name>
</gene>
<dbReference type="EMBL" id="CAJGYO010000008">
    <property type="protein sequence ID" value="CAD6251119.1"/>
    <property type="molecule type" value="Genomic_DNA"/>
</dbReference>
<reference evidence="2" key="1">
    <citation type="submission" date="2020-10" db="EMBL/GenBank/DDBJ databases">
        <authorList>
            <person name="Han B."/>
            <person name="Lu T."/>
            <person name="Zhao Q."/>
            <person name="Huang X."/>
            <person name="Zhao Y."/>
        </authorList>
    </citation>
    <scope>NUCLEOTIDE SEQUENCE</scope>
</reference>
<comment type="caution">
    <text evidence="2">The sequence shown here is derived from an EMBL/GenBank/DDBJ whole genome shotgun (WGS) entry which is preliminary data.</text>
</comment>
<evidence type="ECO:0000256" key="1">
    <source>
        <dbReference type="SAM" id="MobiDB-lite"/>
    </source>
</evidence>
<proteinExistence type="predicted"/>
<name>A0A811PXE7_9POAL</name>